<feature type="transmembrane region" description="Helical" evidence="7">
    <location>
        <begin position="78"/>
        <end position="99"/>
    </location>
</feature>
<feature type="transmembrane region" description="Helical" evidence="7">
    <location>
        <begin position="447"/>
        <end position="463"/>
    </location>
</feature>
<evidence type="ECO:0000256" key="3">
    <source>
        <dbReference type="ARBA" id="ARBA00022692"/>
    </source>
</evidence>
<dbReference type="Proteomes" id="UP000048926">
    <property type="component" value="Unassembled WGS sequence"/>
</dbReference>
<feature type="transmembrane region" description="Helical" evidence="7">
    <location>
        <begin position="134"/>
        <end position="150"/>
    </location>
</feature>
<dbReference type="GO" id="GO:0005886">
    <property type="term" value="C:plasma membrane"/>
    <property type="evidence" value="ECO:0007669"/>
    <property type="project" value="UniProtKB-SubCell"/>
</dbReference>
<feature type="transmembrane region" description="Helical" evidence="7">
    <location>
        <begin position="26"/>
        <end position="46"/>
    </location>
</feature>
<proteinExistence type="inferred from homology"/>
<feature type="transmembrane region" description="Helical" evidence="7">
    <location>
        <begin position="105"/>
        <end position="122"/>
    </location>
</feature>
<accession>A0A0M6Y987</accession>
<dbReference type="AlphaFoldDB" id="A0A0M6Y987"/>
<evidence type="ECO:0000256" key="7">
    <source>
        <dbReference type="SAM" id="Phobius"/>
    </source>
</evidence>
<evidence type="ECO:0000256" key="1">
    <source>
        <dbReference type="ARBA" id="ARBA00004651"/>
    </source>
</evidence>
<sequence length="699" mass="75094">MLQAASDIKTSLLRTDPGGLRLMRGVHLMLTVLGAVFLANVVASFVPGQSAFKLAVLAAASGGHCLMFTPVSTRKAEVLGILKLGVLLTTLFALGAVVAELSGKSASTVLQGLWIAAIMLGFAMQGLGPFWQRAGRSMAICWLFVVLGNVGGSPGLWLPVMAVLGMVTALVVRTGPWRPSTYRTYLRVEAANRQAMATYLRQLSGRATGSSGDAAVRIRDLAKLRMELQVCADLLRPEGELQGMSPEAAIMVELALEVVGDARDQLSRDARTRLAQDEGFGRAVDRLVHRLETGEGVPEEGDVGEGKTGASAPAASWLQADAAVTAHDRFQELRIAQAFKRLWLLAAKDQPVRLSLGTDDDSREGGWLRKLSWRLSLQAGVAAGIGFSLGLAFDLNHAYWVTLTIIIVLSNSLGATLLRTAQRIGGTAGGVVLAMLVDPALAEFPSVRLVLVVIAIPGVIVFLDRNYAIASGIISFLVVMGLQTLEGLPIDELWSRLYDTMIGAGVGLAAAWLLFPNRTGASFKELASDYLNACRNCLRAEGGKADTDLQDLARLRTAASTLIATARSYRIEQAPWSSFTRSASDLNVLVIVLAQYVVLYREARSDVTRETVEAQARSGIEALVARMDKRLEDEFSAVLDGRPRQTVPGLEDDWMTAMPEGATGNLALETGWVAMLYHARKIVRCLDGLRKEKFLSGPA</sequence>
<reference evidence="10" key="1">
    <citation type="submission" date="2015-07" db="EMBL/GenBank/DDBJ databases">
        <authorList>
            <person name="Rodrigo-Torres Lidia"/>
            <person name="Arahal R.David."/>
        </authorList>
    </citation>
    <scope>NUCLEOTIDE SEQUENCE [LARGE SCALE GENOMIC DNA]</scope>
    <source>
        <strain evidence="10">CECT 4801</strain>
    </source>
</reference>
<keyword evidence="3 7" id="KW-0812">Transmembrane</keyword>
<dbReference type="STRING" id="187304.B0E33_03265"/>
<organism evidence="9 10">
    <name type="scientific">Roseibium aggregatum</name>
    <dbReference type="NCBI Taxonomy" id="187304"/>
    <lineage>
        <taxon>Bacteria</taxon>
        <taxon>Pseudomonadati</taxon>
        <taxon>Pseudomonadota</taxon>
        <taxon>Alphaproteobacteria</taxon>
        <taxon>Hyphomicrobiales</taxon>
        <taxon>Stappiaceae</taxon>
        <taxon>Roseibium</taxon>
    </lineage>
</organism>
<evidence type="ECO:0000256" key="5">
    <source>
        <dbReference type="ARBA" id="ARBA00023136"/>
    </source>
</evidence>
<dbReference type="PANTHER" id="PTHR30509">
    <property type="entry name" value="P-HYDROXYBENZOIC ACID EFFLUX PUMP SUBUNIT-RELATED"/>
    <property type="match status" value="1"/>
</dbReference>
<dbReference type="Pfam" id="PF13515">
    <property type="entry name" value="FUSC_2"/>
    <property type="match status" value="1"/>
</dbReference>
<feature type="transmembrane region" description="Helical" evidence="7">
    <location>
        <begin position="399"/>
        <end position="417"/>
    </location>
</feature>
<evidence type="ECO:0000256" key="6">
    <source>
        <dbReference type="ARBA" id="ARBA00043993"/>
    </source>
</evidence>
<dbReference type="RefSeq" id="WP_055658657.1">
    <property type="nucleotide sequence ID" value="NZ_CXST01000002.1"/>
</dbReference>
<comment type="subcellular location">
    <subcellularLocation>
        <location evidence="1">Cell membrane</location>
        <topology evidence="1">Multi-pass membrane protein</topology>
    </subcellularLocation>
</comment>
<dbReference type="OrthoDB" id="3816110at2"/>
<comment type="similarity">
    <text evidence="6">Belongs to the YccS/YhfK family.</text>
</comment>
<dbReference type="EMBL" id="CXST01000002">
    <property type="protein sequence ID" value="CTQ45561.1"/>
    <property type="molecule type" value="Genomic_DNA"/>
</dbReference>
<dbReference type="PANTHER" id="PTHR30509:SF9">
    <property type="entry name" value="MULTIDRUG RESISTANCE PROTEIN MDTO"/>
    <property type="match status" value="1"/>
</dbReference>
<evidence type="ECO:0000256" key="2">
    <source>
        <dbReference type="ARBA" id="ARBA00022475"/>
    </source>
</evidence>
<feature type="transmembrane region" description="Helical" evidence="7">
    <location>
        <begin position="468"/>
        <end position="485"/>
    </location>
</feature>
<keyword evidence="2" id="KW-1003">Cell membrane</keyword>
<evidence type="ECO:0000313" key="10">
    <source>
        <dbReference type="Proteomes" id="UP000048926"/>
    </source>
</evidence>
<dbReference type="InterPro" id="IPR049453">
    <property type="entry name" value="Memb_transporter_dom"/>
</dbReference>
<evidence type="ECO:0000259" key="8">
    <source>
        <dbReference type="Pfam" id="PF13515"/>
    </source>
</evidence>
<protein>
    <submittedName>
        <fullName evidence="9">Inner membrane protein YccS</fullName>
    </submittedName>
</protein>
<feature type="transmembrane region" description="Helical" evidence="7">
    <location>
        <begin position="497"/>
        <end position="515"/>
    </location>
</feature>
<keyword evidence="4 7" id="KW-1133">Transmembrane helix</keyword>
<keyword evidence="5 7" id="KW-0472">Membrane</keyword>
<name>A0A0M6Y987_9HYPH</name>
<gene>
    <name evidence="9" type="primary">yccS</name>
    <name evidence="9" type="ORF">LAL4801_04015</name>
</gene>
<evidence type="ECO:0000256" key="4">
    <source>
        <dbReference type="ARBA" id="ARBA00022989"/>
    </source>
</evidence>
<evidence type="ECO:0000313" key="9">
    <source>
        <dbReference type="EMBL" id="CTQ45561.1"/>
    </source>
</evidence>
<feature type="domain" description="Integral membrane bound transporter" evidence="8">
    <location>
        <begin position="387"/>
        <end position="509"/>
    </location>
</feature>
<feature type="transmembrane region" description="Helical" evidence="7">
    <location>
        <begin position="375"/>
        <end position="393"/>
    </location>
</feature>
<keyword evidence="10" id="KW-1185">Reference proteome</keyword>